<accession>A1ZWH9</accession>
<protein>
    <submittedName>
        <fullName evidence="1">Uncharacterized protein</fullName>
    </submittedName>
</protein>
<proteinExistence type="predicted"/>
<comment type="caution">
    <text evidence="1">The sequence shown here is derived from an EMBL/GenBank/DDBJ whole genome shotgun (WGS) entry which is preliminary data.</text>
</comment>
<keyword evidence="2" id="KW-1185">Reference proteome</keyword>
<evidence type="ECO:0000313" key="2">
    <source>
        <dbReference type="Proteomes" id="UP000004095"/>
    </source>
</evidence>
<reference evidence="1 2" key="1">
    <citation type="submission" date="2007-01" db="EMBL/GenBank/DDBJ databases">
        <authorList>
            <person name="Haygood M."/>
            <person name="Podell S."/>
            <person name="Anderson C."/>
            <person name="Hopkinson B."/>
            <person name="Roe K."/>
            <person name="Barbeau K."/>
            <person name="Gaasterland T."/>
            <person name="Ferriera S."/>
            <person name="Johnson J."/>
            <person name="Kravitz S."/>
            <person name="Beeson K."/>
            <person name="Sutton G."/>
            <person name="Rogers Y.-H."/>
            <person name="Friedman R."/>
            <person name="Frazier M."/>
            <person name="Venter J.C."/>
        </authorList>
    </citation>
    <scope>NUCLEOTIDE SEQUENCE [LARGE SCALE GENOMIC DNA]</scope>
    <source>
        <strain evidence="1 2">ATCC 23134</strain>
    </source>
</reference>
<dbReference type="Proteomes" id="UP000004095">
    <property type="component" value="Unassembled WGS sequence"/>
</dbReference>
<dbReference type="EMBL" id="AAWS01000052">
    <property type="protein sequence ID" value="EAY25219.1"/>
    <property type="molecule type" value="Genomic_DNA"/>
</dbReference>
<evidence type="ECO:0000313" key="1">
    <source>
        <dbReference type="EMBL" id="EAY25219.1"/>
    </source>
</evidence>
<sequence>MKFPFHEYLNFARCWTFYRRYFCFCLFLMSSNGVSGA</sequence>
<dbReference type="AlphaFoldDB" id="A1ZWH9"/>
<organism evidence="1 2">
    <name type="scientific">Microscilla marina ATCC 23134</name>
    <dbReference type="NCBI Taxonomy" id="313606"/>
    <lineage>
        <taxon>Bacteria</taxon>
        <taxon>Pseudomonadati</taxon>
        <taxon>Bacteroidota</taxon>
        <taxon>Cytophagia</taxon>
        <taxon>Cytophagales</taxon>
        <taxon>Microscillaceae</taxon>
        <taxon>Microscilla</taxon>
    </lineage>
</organism>
<name>A1ZWH9_MICM2</name>
<gene>
    <name evidence="1" type="ORF">M23134_07956</name>
</gene>